<evidence type="ECO:0008006" key="11">
    <source>
        <dbReference type="Google" id="ProtNLM"/>
    </source>
</evidence>
<name>A0A2N0Z790_9BACI</name>
<evidence type="ECO:0000256" key="3">
    <source>
        <dbReference type="ARBA" id="ARBA00022448"/>
    </source>
</evidence>
<keyword evidence="5 8" id="KW-0812">Transmembrane</keyword>
<dbReference type="PANTHER" id="PTHR34975:SF2">
    <property type="entry name" value="SPORE GERMINATION PROTEIN A2"/>
    <property type="match status" value="1"/>
</dbReference>
<feature type="transmembrane region" description="Helical" evidence="8">
    <location>
        <begin position="216"/>
        <end position="241"/>
    </location>
</feature>
<dbReference type="EMBL" id="PISE01000004">
    <property type="protein sequence ID" value="PKG25353.1"/>
    <property type="molecule type" value="Genomic_DNA"/>
</dbReference>
<dbReference type="PANTHER" id="PTHR34975">
    <property type="entry name" value="SPORE GERMINATION PROTEIN A2"/>
    <property type="match status" value="1"/>
</dbReference>
<comment type="subcellular location">
    <subcellularLocation>
        <location evidence="1">Membrane</location>
        <topology evidence="1">Multi-pass membrane protein</topology>
    </subcellularLocation>
</comment>
<feature type="transmembrane region" description="Helical" evidence="8">
    <location>
        <begin position="335"/>
        <end position="357"/>
    </location>
</feature>
<protein>
    <recommendedName>
        <fullName evidence="11">Spore germination protein KB</fullName>
    </recommendedName>
</protein>
<dbReference type="GO" id="GO:0016020">
    <property type="term" value="C:membrane"/>
    <property type="evidence" value="ECO:0007669"/>
    <property type="project" value="UniProtKB-SubCell"/>
</dbReference>
<organism evidence="9 10">
    <name type="scientific">Niallia nealsonii</name>
    <dbReference type="NCBI Taxonomy" id="115979"/>
    <lineage>
        <taxon>Bacteria</taxon>
        <taxon>Bacillati</taxon>
        <taxon>Bacillota</taxon>
        <taxon>Bacilli</taxon>
        <taxon>Bacillales</taxon>
        <taxon>Bacillaceae</taxon>
        <taxon>Niallia</taxon>
    </lineage>
</organism>
<evidence type="ECO:0000256" key="2">
    <source>
        <dbReference type="ARBA" id="ARBA00007998"/>
    </source>
</evidence>
<evidence type="ECO:0000256" key="5">
    <source>
        <dbReference type="ARBA" id="ARBA00022692"/>
    </source>
</evidence>
<keyword evidence="3" id="KW-0813">Transport</keyword>
<feature type="transmembrane region" description="Helical" evidence="8">
    <location>
        <begin position="115"/>
        <end position="131"/>
    </location>
</feature>
<sequence length="366" mass="41053">MEKAKISVIQLFSMMFIFELGTALVISYGITAGKDAWLATLLSMGGGMVLFFIYYLLFRQYPKLPLTGYIRKILGKYLGWMIGFLYVLYFLYIAARNIRDISALLAATTLTQTPLLAIAIPLVLAICYVLYMGVEVLARTSEVFIVILVFFGLAGNFFVLVSGNVEFHNLLPFLENGWKPVLTTVFPETIIFPFGEMIAFTILLPLLNKPKYVKKVWLSALVSSGITLSWTVSLNIAVLGVEGMKNATFPTLATVGKVNLLDFIQRLDALVVFTLLITVFFKASIFIYVAIIGITDLFKLKSHHRILLPVGTIVIYLSLNMASNFVEHLNEGKQMIYSMHIPMILIIPLILLLVSFLRKRFTKNSS</sequence>
<accession>A0A2N0Z790</accession>
<feature type="transmembrane region" description="Helical" evidence="8">
    <location>
        <begin position="77"/>
        <end position="95"/>
    </location>
</feature>
<dbReference type="GO" id="GO:0009847">
    <property type="term" value="P:spore germination"/>
    <property type="evidence" value="ECO:0007669"/>
    <property type="project" value="InterPro"/>
</dbReference>
<dbReference type="OrthoDB" id="1891864at2"/>
<evidence type="ECO:0000256" key="7">
    <source>
        <dbReference type="ARBA" id="ARBA00023136"/>
    </source>
</evidence>
<evidence type="ECO:0000256" key="1">
    <source>
        <dbReference type="ARBA" id="ARBA00004141"/>
    </source>
</evidence>
<evidence type="ECO:0000313" key="10">
    <source>
        <dbReference type="Proteomes" id="UP000233375"/>
    </source>
</evidence>
<feature type="transmembrane region" description="Helical" evidence="8">
    <location>
        <begin position="185"/>
        <end position="204"/>
    </location>
</feature>
<comment type="caution">
    <text evidence="9">The sequence shown here is derived from an EMBL/GenBank/DDBJ whole genome shotgun (WGS) entry which is preliminary data.</text>
</comment>
<dbReference type="Pfam" id="PF03845">
    <property type="entry name" value="Spore_permease"/>
    <property type="match status" value="1"/>
</dbReference>
<comment type="similarity">
    <text evidence="2">Belongs to the amino acid-polyamine-organocation (APC) superfamily. Spore germination protein (SGP) (TC 2.A.3.9) family.</text>
</comment>
<dbReference type="RefSeq" id="WP_101175458.1">
    <property type="nucleotide sequence ID" value="NZ_PISE01000004.1"/>
</dbReference>
<reference evidence="9 10" key="1">
    <citation type="journal article" date="2003" name="Int. J. Syst. Evol. Microbiol.">
        <title>Bacillus nealsonii sp. nov., isolated from a spacecraft-assembly facility, whose spores are gamma-radiation resistant.</title>
        <authorList>
            <person name="Venkateswaran K."/>
            <person name="Kempf M."/>
            <person name="Chen F."/>
            <person name="Satomi M."/>
            <person name="Nicholson W."/>
            <person name="Kern R."/>
        </authorList>
    </citation>
    <scope>NUCLEOTIDE SEQUENCE [LARGE SCALE GENOMIC DNA]</scope>
    <source>
        <strain evidence="9 10">FO-92</strain>
    </source>
</reference>
<keyword evidence="7 8" id="KW-0472">Membrane</keyword>
<dbReference type="InterPro" id="IPR004761">
    <property type="entry name" value="Spore_GerAB"/>
</dbReference>
<feature type="transmembrane region" description="Helical" evidence="8">
    <location>
        <begin position="36"/>
        <end position="57"/>
    </location>
</feature>
<gene>
    <name evidence="9" type="ORF">CWS01_02415</name>
</gene>
<keyword evidence="6 8" id="KW-1133">Transmembrane helix</keyword>
<evidence type="ECO:0000313" key="9">
    <source>
        <dbReference type="EMBL" id="PKG25353.1"/>
    </source>
</evidence>
<keyword evidence="4" id="KW-0309">Germination</keyword>
<feature type="transmembrane region" description="Helical" evidence="8">
    <location>
        <begin position="269"/>
        <end position="294"/>
    </location>
</feature>
<dbReference type="AlphaFoldDB" id="A0A2N0Z790"/>
<feature type="transmembrane region" description="Helical" evidence="8">
    <location>
        <begin position="12"/>
        <end position="30"/>
    </location>
</feature>
<feature type="transmembrane region" description="Helical" evidence="8">
    <location>
        <begin position="306"/>
        <end position="323"/>
    </location>
</feature>
<evidence type="ECO:0000256" key="4">
    <source>
        <dbReference type="ARBA" id="ARBA00022544"/>
    </source>
</evidence>
<dbReference type="Proteomes" id="UP000233375">
    <property type="component" value="Unassembled WGS sequence"/>
</dbReference>
<keyword evidence="10" id="KW-1185">Reference proteome</keyword>
<evidence type="ECO:0000256" key="6">
    <source>
        <dbReference type="ARBA" id="ARBA00022989"/>
    </source>
</evidence>
<proteinExistence type="inferred from homology"/>
<feature type="transmembrane region" description="Helical" evidence="8">
    <location>
        <begin position="143"/>
        <end position="165"/>
    </location>
</feature>
<evidence type="ECO:0000256" key="8">
    <source>
        <dbReference type="SAM" id="Phobius"/>
    </source>
</evidence>
<dbReference type="NCBIfam" id="TIGR00912">
    <property type="entry name" value="2A0309"/>
    <property type="match status" value="1"/>
</dbReference>